<dbReference type="InterPro" id="IPR052709">
    <property type="entry name" value="Transposase-MT_Hybrid"/>
</dbReference>
<name>A0A4C1ZMS1_EUMVA</name>
<comment type="caution">
    <text evidence="2">The sequence shown here is derived from an EMBL/GenBank/DDBJ whole genome shotgun (WGS) entry which is preliminary data.</text>
</comment>
<sequence length="107" mass="12277">MIVYEFRCQLNEQDSNNRLRLAFYDDTPSPATIYNWFDEFKRGRSDLTGDLREGRPSAATEDGISAVRLVVELTRVTYQRIWRSLGISRSPSQTFSGQEALHSVDIS</sequence>
<gene>
    <name evidence="2" type="ORF">EVAR_60379_1</name>
</gene>
<evidence type="ECO:0000313" key="3">
    <source>
        <dbReference type="Proteomes" id="UP000299102"/>
    </source>
</evidence>
<dbReference type="AlphaFoldDB" id="A0A4C1ZMS1"/>
<dbReference type="InterPro" id="IPR041426">
    <property type="entry name" value="Mos1_HTH"/>
</dbReference>
<dbReference type="PANTHER" id="PTHR46060">
    <property type="entry name" value="MARINER MOS1 TRANSPOSASE-LIKE PROTEIN"/>
    <property type="match status" value="1"/>
</dbReference>
<keyword evidence="3" id="KW-1185">Reference proteome</keyword>
<dbReference type="Pfam" id="PF17906">
    <property type="entry name" value="HTH_48"/>
    <property type="match status" value="1"/>
</dbReference>
<reference evidence="2 3" key="1">
    <citation type="journal article" date="2019" name="Commun. Biol.">
        <title>The bagworm genome reveals a unique fibroin gene that provides high tensile strength.</title>
        <authorList>
            <person name="Kono N."/>
            <person name="Nakamura H."/>
            <person name="Ohtoshi R."/>
            <person name="Tomita M."/>
            <person name="Numata K."/>
            <person name="Arakawa K."/>
        </authorList>
    </citation>
    <scope>NUCLEOTIDE SEQUENCE [LARGE SCALE GENOMIC DNA]</scope>
</reference>
<dbReference type="Proteomes" id="UP000299102">
    <property type="component" value="Unassembled WGS sequence"/>
</dbReference>
<accession>A0A4C1ZMS1</accession>
<dbReference type="OrthoDB" id="10017160at2759"/>
<feature type="domain" description="Mos1 transposase HTH" evidence="1">
    <location>
        <begin position="2"/>
        <end position="43"/>
    </location>
</feature>
<dbReference type="EMBL" id="BGZK01001982">
    <property type="protein sequence ID" value="GBP89200.1"/>
    <property type="molecule type" value="Genomic_DNA"/>
</dbReference>
<evidence type="ECO:0000259" key="1">
    <source>
        <dbReference type="Pfam" id="PF17906"/>
    </source>
</evidence>
<protein>
    <recommendedName>
        <fullName evidence="1">Mos1 transposase HTH domain-containing protein</fullName>
    </recommendedName>
</protein>
<proteinExistence type="predicted"/>
<dbReference type="PANTHER" id="PTHR46060:SF1">
    <property type="entry name" value="MARINER MOS1 TRANSPOSASE-LIKE PROTEIN"/>
    <property type="match status" value="1"/>
</dbReference>
<organism evidence="2 3">
    <name type="scientific">Eumeta variegata</name>
    <name type="common">Bagworm moth</name>
    <name type="synonym">Eumeta japonica</name>
    <dbReference type="NCBI Taxonomy" id="151549"/>
    <lineage>
        <taxon>Eukaryota</taxon>
        <taxon>Metazoa</taxon>
        <taxon>Ecdysozoa</taxon>
        <taxon>Arthropoda</taxon>
        <taxon>Hexapoda</taxon>
        <taxon>Insecta</taxon>
        <taxon>Pterygota</taxon>
        <taxon>Neoptera</taxon>
        <taxon>Endopterygota</taxon>
        <taxon>Lepidoptera</taxon>
        <taxon>Glossata</taxon>
        <taxon>Ditrysia</taxon>
        <taxon>Tineoidea</taxon>
        <taxon>Psychidae</taxon>
        <taxon>Oiketicinae</taxon>
        <taxon>Eumeta</taxon>
    </lineage>
</organism>
<evidence type="ECO:0000313" key="2">
    <source>
        <dbReference type="EMBL" id="GBP89200.1"/>
    </source>
</evidence>